<feature type="region of interest" description="Disordered" evidence="11">
    <location>
        <begin position="2489"/>
        <end position="2689"/>
    </location>
</feature>
<feature type="domain" description="ZU5" evidence="13">
    <location>
        <begin position="495"/>
        <end position="650"/>
    </location>
</feature>
<protein>
    <recommendedName>
        <fullName evidence="16">Death domain-containing protein</fullName>
    </recommendedName>
</protein>
<dbReference type="OrthoDB" id="20872at2759"/>
<dbReference type="FunFam" id="2.60.40.2660:FF:000001">
    <property type="entry name" value="Ankyrin-3 isoform 2"/>
    <property type="match status" value="1"/>
</dbReference>
<feature type="compositionally biased region" description="Basic and acidic residues" evidence="11">
    <location>
        <begin position="1684"/>
        <end position="1700"/>
    </location>
</feature>
<feature type="compositionally biased region" description="Basic and acidic residues" evidence="11">
    <location>
        <begin position="3016"/>
        <end position="3026"/>
    </location>
</feature>
<feature type="compositionally biased region" description="Polar residues" evidence="11">
    <location>
        <begin position="3916"/>
        <end position="3926"/>
    </location>
</feature>
<feature type="region of interest" description="Disordered" evidence="11">
    <location>
        <begin position="3723"/>
        <end position="3837"/>
    </location>
</feature>
<dbReference type="PROSITE" id="PS50088">
    <property type="entry name" value="ANK_REPEAT"/>
    <property type="match status" value="10"/>
</dbReference>
<dbReference type="InterPro" id="IPR051165">
    <property type="entry name" value="Multifunctional_ANK_Repeat"/>
</dbReference>
<feature type="compositionally biased region" description="Low complexity" evidence="11">
    <location>
        <begin position="1569"/>
        <end position="1583"/>
    </location>
</feature>
<feature type="region of interest" description="Disordered" evidence="11">
    <location>
        <begin position="3060"/>
        <end position="3149"/>
    </location>
</feature>
<sequence length="4213" mass="466090">MGCMNIVIYLLQNEANPDVPTVRGETPLHLAARANQTDIIRILLRNGAQVDARAREQQTPLHIAARLGNFDIVTLLLQHGAAVDSTTKDLYTALHIATKEGQDEVASVLIEHAASLTATTKKGFTPLHLAAKYGNIKVARLLLQRDAPVDAQGKNGVTPLHVASHYDHQNVALLLLEKGASPHATAKNGHTPLHIAAKKNQMDIATTLLEYGAKSNSESKAGFTPLHLSSQEGHTDMSSLLIDNSADTNKEAKNGLTPLHLCAQEDRVEVAAVLVENGAKVGSTTKAGYTPLHVASHFGQLNMVRLLVQRGSDVGATTAVGYTPLHQAAQQGHATIASHLLENGAPPNQKTNQGQTALSIAQKLGYISVVETLKGVTEPSTITAIGSDEKYKVVSPETMQETFMSDSEDEGGEDTLLSEQPYRYLTVDEMKSLGDDSLPIDVTRDERFDSNRECMTVPPTAVDDTISPQHQKENYNQFITPDNVDIAKHPLHVGFLVSFLVDARGGAMRGCRHSGVRVIVPPRRASMPMRVTCRYLKRDKLTHPPPLMEGEALASRILELGPVGAKFLGPVMIEVPHFGSLRGKEREIVILRSDNGETWREHTVEATDDAVQDVLSHSFEKEEMVQLEEGGRTTRILTTDFPHYFAVVTRVRQEVHAIGPEGGMVSSSVVPQVQAVFPQGALTKKIKVGLQAQPIPAELAAKLLGNRVAVSPIVTVEPRRRKFHKPITLTIPVPQAANKGMINQYSGDAPTLRLLCSITGGTTRAQWEDVTGSTPLTFVNDCVSFTTTVSARFWLMDCRNIGDATKMATELYREAIHVPFMAKFVVFAKRIDVLEARLRVFCMTDDKEDKTLEHQEHFTEVAKSRDVEVLEGKSQYVEFAANLVPVTKSGEQLQLGFRAFRENRLPFTVRVKDPHAEPIGRTLFMREPKIAKGEPPQQPICVLNIVLPEEIIPETSLPEQDLHKYSFIKDSSGLESYQRADLRLSDISNLLGEDWLHLAEELGVTSSDINRLKSECPGSVAQQGLAMLRFWVHQADNKASANTLEAALSRIGRDDIVQQCIYNVDQNNFELLKEDRAPSRDVAAKRAYEENIRKAEAEELRRVQERILQREGKEIEKDDKEESKYVAEEKEVEEKEEEIEEVKKSVSERRKEIEMRLSQEKEKVPKLEKRLSQETKVLTEKEIITSDSTKISDQPSEKEIAEEKKIEPDNEAPEPAELSFAEKRLSFEKGLKQDVAKKADEKPVDSQKFIFEEQKVTVQTVAPTEIKKPFEQEISGKAKETTVGKPATVETFESVEKRKTTETIAYSDDKNVIISEDKSVTSQRRDSQLMEGVTERLGMAAYAPQPQDLLSPKVSKTPPPSPAEFKDTTAGTTAWEDTSATKLPQAKSQTATDWANKTGKQDAAAVESSWSVSQEQEQRPTDTSEFFPKPPPRTTSKPEPCIENSVKQSEICQKPDQEDAQDYSVSQKKKFWEQISTSGEGADSKSSRQPESTVPPPVPRPRSSIVSTVSLLKSEAESDTETTNTTSDSTIRLKNVQQDALSKHSFTGSSDASDKEEVSEADATESILPTSVPATVSSAVVESTEQDKQPIQSSSSDSESEKNLKSTDKPSPARKSLSLDTEKKSKIPVVATRKTVYERSVSLPTSDLDASISSVRAKKRYFEAQIKKEMVVDQLMTQLEEESSPEHKSINQKEHDKPTADPEAMVSRQIHSHIFSHELDEQIESLVPESKHILEAEEAVVGKPVTVTEVAETNNKVDARRTVKRTDSTLFEAEIVKLEPVIKEAEEESQITSDNVITNNVKNMRNIFEKFPEQQSIDKSIKEPAQYSPIESEIIFDQQNICNDHIGDKTSASISSMPETLQFKSGEFPNQISDSMEMHIDKSEIEESEKEKDNEESLKLAEHSNIVSDQIMPEEDEPIPSITVTLSGKQRTDSYSPGDSEDNESEADNVPEHFSTEEKDQNISQSQTKSTKMSSEKQEPCVHTPEEHIPDTVWEVPVQQEPETSEQEITHDIPIESQIIIEKDEEDSSLSDVKQFQNILNRNRIDISEEEAREIAQQVVEDIETKIAEKNIIIDSAKIKVDSSINKEVTEYFKQSAEEVDEKIIESVIAKKQREQIMKATRRDTTTSSMEITDEDLRSSGVDTDTSLIDSFSSKLKHLDERSGTDEACHLDNMRTDVGGVLGDKEVLEKTLAEVKESLEAAQEELIEEHKKKQDKIDKKESPSEFEFKVMAIDRLKDESILECNNEDVLSTCDSEELVKTMSAQINSKSYGDETVDLTSFKEDLKGEGHAFDLGLQFGDKKSDIAKDIFIPEVQRQDLQDDTIDDSKKFKPKDDFPSSSSPILTTEKSKEFVSKEENYENTHSFEEQQKFELTRESHKEEKSEKKVSGHNYTSTEKLEFPSKKEKIIEAAITGEHKGFESEKTVSEFQESHNFIENEEKSDSYISERLSEIETQEHESNVFESSEQTEISLTTQESCETGEKQNIISNVHSEYPKFSPEIAKEEMRRTFSDDSQKSSQDESIKSPVGVEDALSSSSSSGRKGDSDTMHTLGKPGVVMRKHKTGISSAERVSSKHERRSGTDYEPYSSSGESHYQSFEQTSESIRTPSRPCSSDIEGLMVGVAGTTGSSEYESAISHEVSARSGTSHEFHTAVSSLSSRESMKSLDSESSGNLASVEISSEASETLVPSAMELERDMEGVSGTVSDYYTPPSRRFTEPYEMDIPHHVIRGESPHNICSMSDEKDSASFDNSADDLISEEDIELEKDKTDDGIPTKMKRSHEMIFLQDSRPASDSPVTEITDDKLASSLEEGTSVISSMSSVSENAVKTVLEVSRTESDKMDGSVTSDQLSLTVSGTSEQLSLSSESHDEPAVQKVNKIESSTSTQPTTYTNSVSSVTITTSMIKEQGIQSVCTQVTSQSESSKSEDIIQTEQISSHSNGPAAVEYKSEYDDIKETRRKPGHRRNESTTFKPSMIPILNKKSDSKSSKPVEGKLSNYIIEDTAESDKYGTLSNLTTKEGRNDEKKDIDESEKLEEESYQTEADQGFHREMREARLTLEDSAFCTEDEHEDIKDISASRLQSQISKSDSEGGQRHMSSEISDDRPDSELIELMKQCSSDATIDDPIERPRTPEPPEEPEIKDDTPEFSSEAQASITELELEYCGAFSRSVEYEAHISPIHEKPYISFEAQEHQDDMAEAEAAFHMVPHVSPTIPSVLPPTIPEDPIAEKHELETREIALKEEMRRRSILAEATSPGSIPDITVTQHLAPLIDREFHYPDLELEAEEVAATSTKEKSTPDTPASLSSKASTESEADQGREYIIDEPDGEDYIAEEPDTAEFSVTTEDKTEMETKHETIIERDSATNSPGSDSFELLEKPDLADDFVIIEEVGKEAQEQDVEGKSVKIGQRRVIKKSVPDDDIKSPPKPATKMTDLKYYPPVKDDLGPFPFESESPPTGDDVQPSGESEEGSPPSDEVQTYENEVEAGKKWIEMQFQGEQAAAVYGYEFEHGPLEDIKEEEATDFESSSKIGSVGSQVSHSVGSFGSVKESLSSTPDYDVLAGRKYFTRSGEHDDVSMSSLQEFERIEHMIALESTKNKSLGSQDSLSGSGGSGSKKHGTTRSGGDDISLSSLKEFEGLEMACIAAERIESKAKEEEALLSEIEEGHESQASESESCETISAGGIKGGDSDSDDYEKRMFEIDEIIRQAQTNVERFTDVKDPTEVSFLDKTESVGRGDSLEEVAKVPDLDLDQPLNSSSSASKAYDSSSYTMHWVDESRQTTDSLDKGKKLKIEPDQFTISTDSLDMKTGDKTSADAMSASTDSIEYQLQQKKSKGRNDLMTDSIELSNKSNIMSDSLDLDTVKHTDSIEDDDEACGNVVGAHDQSSSSGREGDLSSSGKEDSGEHNRIPPPRAELMLGSTDSLEPTSSTATHATYHYETDSIMSSSFTSGGSNTMVSSTETLDAAARAEVWFEDGKPYVTEVIEPETDGDFSHIIHRTVELPPEIHKVTFQGPDADKALREYVDKFGPGEDMSETQHVDEHGNVHIKRVVQRRVVIKPDQMTGAAAGLSGPELEQYIKHLSEEQMLGEMEPLVASEEQSGVTESDYSHLLSSATSPPDSSESHQEYFSRHVVSRSTVSSPSTSITTTKKEISLIQQKGEKSPSGEIKATDANSGLPGGTKEGDESPDEKVALDNSSTTDKLLASGGTGSNTASASK</sequence>
<feature type="compositionally biased region" description="Low complexity" evidence="11">
    <location>
        <begin position="3811"/>
        <end position="3820"/>
    </location>
</feature>
<feature type="region of interest" description="Disordered" evidence="11">
    <location>
        <begin position="3590"/>
        <end position="3625"/>
    </location>
</feature>
<gene>
    <name evidence="14" type="ORF">LSTR_LSTR000767</name>
</gene>
<dbReference type="STRING" id="195883.A0A482XFK6"/>
<feature type="compositionally biased region" description="Basic and acidic residues" evidence="11">
    <location>
        <begin position="4177"/>
        <end position="4188"/>
    </location>
</feature>
<feature type="compositionally biased region" description="Basic and acidic residues" evidence="11">
    <location>
        <begin position="1195"/>
        <end position="1208"/>
    </location>
</feature>
<evidence type="ECO:0000313" key="14">
    <source>
        <dbReference type="EMBL" id="RZF44815.1"/>
    </source>
</evidence>
<feature type="compositionally biased region" description="Polar residues" evidence="11">
    <location>
        <begin position="1535"/>
        <end position="1551"/>
    </location>
</feature>
<feature type="compositionally biased region" description="Basic and acidic residues" evidence="11">
    <location>
        <begin position="3085"/>
        <end position="3105"/>
    </location>
</feature>
<feature type="compositionally biased region" description="Basic and acidic residues" evidence="11">
    <location>
        <begin position="1950"/>
        <end position="1961"/>
    </location>
</feature>
<feature type="compositionally biased region" description="Basic and acidic residues" evidence="11">
    <location>
        <begin position="3723"/>
        <end position="3744"/>
    </location>
</feature>
<feature type="region of interest" description="Disordered" evidence="11">
    <location>
        <begin position="3391"/>
        <end position="3482"/>
    </location>
</feature>
<dbReference type="InterPro" id="IPR002110">
    <property type="entry name" value="Ankyrin_rpt"/>
</dbReference>
<dbReference type="EMBL" id="QKKF02010319">
    <property type="protein sequence ID" value="RZF44815.1"/>
    <property type="molecule type" value="Genomic_DNA"/>
</dbReference>
<feature type="compositionally biased region" description="Polar residues" evidence="11">
    <location>
        <begin position="2671"/>
        <end position="2683"/>
    </location>
</feature>
<feature type="compositionally biased region" description="Basic and acidic residues" evidence="11">
    <location>
        <begin position="1599"/>
        <end position="1608"/>
    </location>
</feature>
<feature type="repeat" description="ANK" evidence="9">
    <location>
        <begin position="287"/>
        <end position="319"/>
    </location>
</feature>
<feature type="region of interest" description="Disordered" evidence="11">
    <location>
        <begin position="2833"/>
        <end position="2890"/>
    </location>
</feature>
<feature type="region of interest" description="Disordered" evidence="11">
    <location>
        <begin position="3285"/>
        <end position="3372"/>
    </location>
</feature>
<feature type="coiled-coil region" evidence="10">
    <location>
        <begin position="1118"/>
        <end position="1170"/>
    </location>
</feature>
<evidence type="ECO:0000256" key="6">
    <source>
        <dbReference type="ARBA" id="ARBA00023043"/>
    </source>
</evidence>
<keyword evidence="3" id="KW-0963">Cytoplasm</keyword>
<feature type="region of interest" description="Disordered" evidence="11">
    <location>
        <begin position="1185"/>
        <end position="1216"/>
    </location>
</feature>
<keyword evidence="7" id="KW-0472">Membrane</keyword>
<feature type="compositionally biased region" description="Acidic residues" evidence="11">
    <location>
        <begin position="1939"/>
        <end position="1949"/>
    </location>
</feature>
<feature type="region of interest" description="Disordered" evidence="11">
    <location>
        <begin position="2316"/>
        <end position="2398"/>
    </location>
</feature>
<evidence type="ECO:0000256" key="1">
    <source>
        <dbReference type="ARBA" id="ARBA00004245"/>
    </source>
</evidence>
<organism evidence="14 15">
    <name type="scientific">Laodelphax striatellus</name>
    <name type="common">Small brown planthopper</name>
    <name type="synonym">Delphax striatella</name>
    <dbReference type="NCBI Taxonomy" id="195883"/>
    <lineage>
        <taxon>Eukaryota</taxon>
        <taxon>Metazoa</taxon>
        <taxon>Ecdysozoa</taxon>
        <taxon>Arthropoda</taxon>
        <taxon>Hexapoda</taxon>
        <taxon>Insecta</taxon>
        <taxon>Pterygota</taxon>
        <taxon>Neoptera</taxon>
        <taxon>Paraneoptera</taxon>
        <taxon>Hemiptera</taxon>
        <taxon>Auchenorrhyncha</taxon>
        <taxon>Fulgoroidea</taxon>
        <taxon>Delphacidae</taxon>
        <taxon>Criomorphinae</taxon>
        <taxon>Laodelphax</taxon>
    </lineage>
</organism>
<evidence type="ECO:0000256" key="2">
    <source>
        <dbReference type="ARBA" id="ARBA00004370"/>
    </source>
</evidence>
<dbReference type="Proteomes" id="UP000291343">
    <property type="component" value="Unassembled WGS sequence"/>
</dbReference>
<dbReference type="SUPFAM" id="SSF48403">
    <property type="entry name" value="Ankyrin repeat"/>
    <property type="match status" value="1"/>
</dbReference>
<dbReference type="Gene3D" id="2.60.220.30">
    <property type="match status" value="2"/>
</dbReference>
<dbReference type="GO" id="GO:0005856">
    <property type="term" value="C:cytoskeleton"/>
    <property type="evidence" value="ECO:0007669"/>
    <property type="project" value="UniProtKB-SubCell"/>
</dbReference>
<feature type="repeat" description="ANK" evidence="9">
    <location>
        <begin position="155"/>
        <end position="187"/>
    </location>
</feature>
<dbReference type="PROSITE" id="PS51145">
    <property type="entry name" value="ZU5"/>
    <property type="match status" value="2"/>
</dbReference>
<feature type="region of interest" description="Disordered" evidence="11">
    <location>
        <begin position="3516"/>
        <end position="3550"/>
    </location>
</feature>
<dbReference type="Gene3D" id="2.60.40.2660">
    <property type="match status" value="1"/>
</dbReference>
<evidence type="ECO:0000256" key="7">
    <source>
        <dbReference type="ARBA" id="ARBA00023136"/>
    </source>
</evidence>
<dbReference type="SMART" id="SM00218">
    <property type="entry name" value="ZU5"/>
    <property type="match status" value="1"/>
</dbReference>
<evidence type="ECO:0000259" key="13">
    <source>
        <dbReference type="PROSITE" id="PS51145"/>
    </source>
</evidence>
<dbReference type="Pfam" id="PF17809">
    <property type="entry name" value="UPA_2"/>
    <property type="match status" value="1"/>
</dbReference>
<feature type="coiled-coil region" evidence="10">
    <location>
        <begin position="2185"/>
        <end position="2219"/>
    </location>
</feature>
<evidence type="ECO:0000313" key="15">
    <source>
        <dbReference type="Proteomes" id="UP000291343"/>
    </source>
</evidence>
<dbReference type="PANTHER" id="PTHR24123">
    <property type="entry name" value="ANKYRIN REPEAT-CONTAINING"/>
    <property type="match status" value="1"/>
</dbReference>
<dbReference type="InParanoid" id="A0A482XFK6"/>
<dbReference type="FunFam" id="2.60.220.30:FF:000009">
    <property type="entry name" value="Ankyrin 2, isoform G"/>
    <property type="match status" value="1"/>
</dbReference>
<dbReference type="SMART" id="SM00248">
    <property type="entry name" value="ANK"/>
    <property type="match status" value="10"/>
</dbReference>
<dbReference type="Pfam" id="PF00023">
    <property type="entry name" value="Ank"/>
    <property type="match status" value="1"/>
</dbReference>
<dbReference type="Gene3D" id="1.10.533.10">
    <property type="entry name" value="Death Domain, Fas"/>
    <property type="match status" value="1"/>
</dbReference>
<dbReference type="Pfam" id="PF00531">
    <property type="entry name" value="Death"/>
    <property type="match status" value="1"/>
</dbReference>
<dbReference type="InterPro" id="IPR036770">
    <property type="entry name" value="Ankyrin_rpt-contain_sf"/>
</dbReference>
<feature type="compositionally biased region" description="Polar residues" evidence="11">
    <location>
        <begin position="1185"/>
        <end position="1194"/>
    </location>
</feature>
<feature type="compositionally biased region" description="Acidic residues" evidence="11">
    <location>
        <begin position="2751"/>
        <end position="2763"/>
    </location>
</feature>
<dbReference type="GO" id="GO:0016020">
    <property type="term" value="C:membrane"/>
    <property type="evidence" value="ECO:0007669"/>
    <property type="project" value="UniProtKB-SubCell"/>
</dbReference>
<dbReference type="CDD" id="cd08317">
    <property type="entry name" value="Death_ank"/>
    <property type="match status" value="1"/>
</dbReference>
<feature type="compositionally biased region" description="Polar residues" evidence="11">
    <location>
        <begin position="1369"/>
        <end position="1395"/>
    </location>
</feature>
<keyword evidence="4" id="KW-0597">Phosphoprotein</keyword>
<feature type="compositionally biased region" description="Acidic residues" evidence="11">
    <location>
        <begin position="3027"/>
        <end position="3037"/>
    </location>
</feature>
<feature type="compositionally biased region" description="Low complexity" evidence="11">
    <location>
        <begin position="1521"/>
        <end position="1530"/>
    </location>
</feature>
<dbReference type="GO" id="GO:0007165">
    <property type="term" value="P:signal transduction"/>
    <property type="evidence" value="ECO:0007669"/>
    <property type="project" value="InterPro"/>
</dbReference>
<feature type="compositionally biased region" description="Low complexity" evidence="11">
    <location>
        <begin position="1964"/>
        <end position="1973"/>
    </location>
</feature>
<dbReference type="Gene3D" id="1.25.40.20">
    <property type="entry name" value="Ankyrin repeat-containing domain"/>
    <property type="match status" value="1"/>
</dbReference>
<dbReference type="InterPro" id="IPR040745">
    <property type="entry name" value="Ankyrin_UPA"/>
</dbReference>
<evidence type="ECO:0008006" key="16">
    <source>
        <dbReference type="Google" id="ProtNLM"/>
    </source>
</evidence>
<feature type="domain" description="ZU5" evidence="13">
    <location>
        <begin position="652"/>
        <end position="799"/>
    </location>
</feature>
<dbReference type="InterPro" id="IPR011029">
    <property type="entry name" value="DEATH-like_dom_sf"/>
</dbReference>
<feature type="compositionally biased region" description="Basic and acidic residues" evidence="11">
    <location>
        <begin position="1974"/>
        <end position="1990"/>
    </location>
</feature>
<feature type="repeat" description="ANK" evidence="9">
    <location>
        <begin position="89"/>
        <end position="121"/>
    </location>
</feature>
<feature type="compositionally biased region" description="Basic and acidic residues" evidence="11">
    <location>
        <begin position="3887"/>
        <end position="3904"/>
    </location>
</feature>
<feature type="compositionally biased region" description="Acidic residues" evidence="11">
    <location>
        <begin position="3320"/>
        <end position="3335"/>
    </location>
</feature>
<dbReference type="SMART" id="SM00005">
    <property type="entry name" value="DEATH"/>
    <property type="match status" value="1"/>
</dbReference>
<evidence type="ECO:0000256" key="10">
    <source>
        <dbReference type="SAM" id="Coils"/>
    </source>
</evidence>
<evidence type="ECO:0000256" key="4">
    <source>
        <dbReference type="ARBA" id="ARBA00022553"/>
    </source>
</evidence>
<feature type="compositionally biased region" description="Polar residues" evidence="11">
    <location>
        <begin position="2843"/>
        <end position="2864"/>
    </location>
</feature>
<accession>A0A482XFK6</accession>
<feature type="compositionally biased region" description="Basic and acidic residues" evidence="11">
    <location>
        <begin position="3770"/>
        <end position="3791"/>
    </location>
</feature>
<feature type="repeat" description="ANK" evidence="9">
    <location>
        <begin position="56"/>
        <end position="88"/>
    </location>
</feature>
<feature type="compositionally biased region" description="Basic and acidic residues" evidence="11">
    <location>
        <begin position="2501"/>
        <end position="2523"/>
    </location>
</feature>
<feature type="compositionally biased region" description="Polar residues" evidence="11">
    <location>
        <begin position="2915"/>
        <end position="2938"/>
    </location>
</feature>
<feature type="compositionally biased region" description="Basic and acidic residues" evidence="11">
    <location>
        <begin position="2316"/>
        <end position="2336"/>
    </location>
</feature>
<dbReference type="SMR" id="A0A482XFK6"/>
<dbReference type="PRINTS" id="PR01415">
    <property type="entry name" value="ANKYRIN"/>
</dbReference>
<dbReference type="Pfam" id="PF12796">
    <property type="entry name" value="Ank_2"/>
    <property type="match status" value="3"/>
</dbReference>
<keyword evidence="10" id="KW-0175">Coiled coil</keyword>
<feature type="region of interest" description="Disordered" evidence="11">
    <location>
        <begin position="1678"/>
        <end position="1703"/>
    </location>
</feature>
<dbReference type="SUPFAM" id="SSF47986">
    <property type="entry name" value="DEATH domain"/>
    <property type="match status" value="1"/>
</dbReference>
<feature type="region of interest" description="Disordered" evidence="11">
    <location>
        <begin position="4089"/>
        <end position="4213"/>
    </location>
</feature>
<feature type="compositionally biased region" description="Basic and acidic residues" evidence="11">
    <location>
        <begin position="2945"/>
        <end position="2954"/>
    </location>
</feature>
<feature type="compositionally biased region" description="Low complexity" evidence="11">
    <location>
        <begin position="1403"/>
        <end position="1415"/>
    </location>
</feature>
<feature type="region of interest" description="Disordered" evidence="11">
    <location>
        <begin position="1338"/>
        <end position="1625"/>
    </location>
</feature>
<feature type="compositionally biased region" description="Polar residues" evidence="11">
    <location>
        <begin position="1922"/>
        <end position="1937"/>
    </location>
</feature>
<evidence type="ECO:0000259" key="12">
    <source>
        <dbReference type="PROSITE" id="PS50017"/>
    </source>
</evidence>
<feature type="repeat" description="ANK" evidence="9">
    <location>
        <begin position="188"/>
        <end position="220"/>
    </location>
</feature>
<evidence type="ECO:0000256" key="3">
    <source>
        <dbReference type="ARBA" id="ARBA00022490"/>
    </source>
</evidence>
<dbReference type="Pfam" id="PF00791">
    <property type="entry name" value="ZU5"/>
    <property type="match status" value="1"/>
</dbReference>
<feature type="repeat" description="ANK" evidence="9">
    <location>
        <begin position="254"/>
        <end position="286"/>
    </location>
</feature>
<proteinExistence type="predicted"/>
<feature type="compositionally biased region" description="Basic and acidic residues" evidence="11">
    <location>
        <begin position="2571"/>
        <end position="2581"/>
    </location>
</feature>
<keyword evidence="6 9" id="KW-0040">ANK repeat</keyword>
<dbReference type="PANTHER" id="PTHR24123:SF141">
    <property type="entry name" value="ANKYRIN 2, ISOFORM U"/>
    <property type="match status" value="1"/>
</dbReference>
<feature type="repeat" description="ANK" evidence="9">
    <location>
        <begin position="23"/>
        <end position="55"/>
    </location>
</feature>
<feature type="compositionally biased region" description="Low complexity" evidence="11">
    <location>
        <begin position="3528"/>
        <end position="3544"/>
    </location>
</feature>
<feature type="compositionally biased region" description="Basic and acidic residues" evidence="11">
    <location>
        <begin position="3801"/>
        <end position="3810"/>
    </location>
</feature>
<feature type="compositionally biased region" description="Basic and acidic residues" evidence="11">
    <location>
        <begin position="4144"/>
        <end position="4159"/>
    </location>
</feature>
<evidence type="ECO:0000256" key="5">
    <source>
        <dbReference type="ARBA" id="ARBA00022737"/>
    </source>
</evidence>
<feature type="compositionally biased region" description="Polar residues" evidence="11">
    <location>
        <begin position="2586"/>
        <end position="2611"/>
    </location>
</feature>
<feature type="domain" description="Death" evidence="12">
    <location>
        <begin position="980"/>
        <end position="1058"/>
    </location>
</feature>
<feature type="compositionally biased region" description="Basic and acidic residues" evidence="11">
    <location>
        <begin position="3391"/>
        <end position="3401"/>
    </location>
</feature>
<feature type="compositionally biased region" description="Polar residues" evidence="11">
    <location>
        <begin position="3296"/>
        <end position="3309"/>
    </location>
</feature>
<dbReference type="PROSITE" id="PS50017">
    <property type="entry name" value="DEATH_DOMAIN"/>
    <property type="match status" value="1"/>
</dbReference>
<feature type="repeat" description="ANK" evidence="9">
    <location>
        <begin position="320"/>
        <end position="352"/>
    </location>
</feature>
<feature type="region of interest" description="Disordered" evidence="11">
    <location>
        <begin position="3652"/>
        <end position="3692"/>
    </location>
</feature>
<feature type="compositionally biased region" description="Low complexity" evidence="11">
    <location>
        <begin position="1501"/>
        <end position="1510"/>
    </location>
</feature>
<dbReference type="Pfam" id="PF13857">
    <property type="entry name" value="Ank_5"/>
    <property type="match status" value="1"/>
</dbReference>
<comment type="caution">
    <text evidence="14">The sequence shown here is derived from an EMBL/GenBank/DDBJ whole genome shotgun (WGS) entry which is preliminary data.</text>
</comment>
<keyword evidence="8" id="KW-0206">Cytoskeleton</keyword>
<feature type="repeat" description="ANK" evidence="9">
    <location>
        <begin position="122"/>
        <end position="154"/>
    </location>
</feature>
<keyword evidence="5" id="KW-0677">Repeat</keyword>
<evidence type="ECO:0000256" key="11">
    <source>
        <dbReference type="SAM" id="MobiDB-lite"/>
    </source>
</evidence>
<evidence type="ECO:0000256" key="8">
    <source>
        <dbReference type="ARBA" id="ARBA00023212"/>
    </source>
</evidence>
<feature type="region of interest" description="Disordered" evidence="11">
    <location>
        <begin position="2915"/>
        <end position="3045"/>
    </location>
</feature>
<feature type="repeat" description="ANK" evidence="9">
    <location>
        <begin position="221"/>
        <end position="253"/>
    </location>
</feature>
<feature type="region of interest" description="Disordered" evidence="11">
    <location>
        <begin position="1904"/>
        <end position="1991"/>
    </location>
</feature>
<reference evidence="14 15" key="1">
    <citation type="journal article" date="2017" name="Gigascience">
        <title>Genome sequence of the small brown planthopper, Laodelphax striatellus.</title>
        <authorList>
            <person name="Zhu J."/>
            <person name="Jiang F."/>
            <person name="Wang X."/>
            <person name="Yang P."/>
            <person name="Bao Y."/>
            <person name="Zhao W."/>
            <person name="Wang W."/>
            <person name="Lu H."/>
            <person name="Wang Q."/>
            <person name="Cui N."/>
            <person name="Li J."/>
            <person name="Chen X."/>
            <person name="Luo L."/>
            <person name="Yu J."/>
            <person name="Kang L."/>
            <person name="Cui F."/>
        </authorList>
    </citation>
    <scope>NUCLEOTIDE SEQUENCE [LARGE SCALE GENOMIC DNA]</scope>
    <source>
        <strain evidence="14">Lst14</strain>
    </source>
</reference>
<evidence type="ECO:0000256" key="9">
    <source>
        <dbReference type="PROSITE-ProRule" id="PRU00023"/>
    </source>
</evidence>
<comment type="subcellular location">
    <subcellularLocation>
        <location evidence="1">Cytoplasm</location>
        <location evidence="1">Cytoskeleton</location>
    </subcellularLocation>
    <subcellularLocation>
        <location evidence="2">Membrane</location>
    </subcellularLocation>
</comment>
<feature type="region of interest" description="Disordered" evidence="11">
    <location>
        <begin position="2730"/>
        <end position="2779"/>
    </location>
</feature>
<dbReference type="FunFam" id="2.60.220.30:FF:000001">
    <property type="entry name" value="Ankyrin-3 isoform 2"/>
    <property type="match status" value="1"/>
</dbReference>
<dbReference type="InterPro" id="IPR000906">
    <property type="entry name" value="ZU5_dom"/>
</dbReference>
<feature type="compositionally biased region" description="Basic and acidic residues" evidence="11">
    <location>
        <begin position="2347"/>
        <end position="2387"/>
    </location>
</feature>
<feature type="compositionally biased region" description="Low complexity" evidence="11">
    <location>
        <begin position="4126"/>
        <end position="4143"/>
    </location>
</feature>
<feature type="compositionally biased region" description="Low complexity" evidence="11">
    <location>
        <begin position="3753"/>
        <end position="3766"/>
    </location>
</feature>
<name>A0A482XFK6_LAOST</name>
<feature type="region of interest" description="Disordered" evidence="11">
    <location>
        <begin position="3867"/>
        <end position="3926"/>
    </location>
</feature>
<feature type="compositionally biased region" description="Basic and acidic residues" evidence="11">
    <location>
        <begin position="3342"/>
        <end position="3360"/>
    </location>
</feature>
<dbReference type="InterPro" id="IPR000488">
    <property type="entry name" value="Death_dom"/>
</dbReference>
<dbReference type="PROSITE" id="PS50297">
    <property type="entry name" value="ANK_REP_REGION"/>
    <property type="match status" value="10"/>
</dbReference>
<feature type="compositionally biased region" description="Basic and acidic residues" evidence="11">
    <location>
        <begin position="2979"/>
        <end position="2990"/>
    </location>
</feature>
<keyword evidence="15" id="KW-1185">Reference proteome</keyword>